<organism evidence="2 3">
    <name type="scientific">Hydrococcus rivularis NIES-593</name>
    <dbReference type="NCBI Taxonomy" id="1921803"/>
    <lineage>
        <taxon>Bacteria</taxon>
        <taxon>Bacillati</taxon>
        <taxon>Cyanobacteriota</taxon>
        <taxon>Cyanophyceae</taxon>
        <taxon>Pleurocapsales</taxon>
        <taxon>Hydrococcaceae</taxon>
        <taxon>Hydrococcus</taxon>
    </lineage>
</organism>
<dbReference type="InterPro" id="IPR058587">
    <property type="entry name" value="CcmS"/>
</dbReference>
<comment type="caution">
    <text evidence="2">The sequence shown here is derived from an EMBL/GenBank/DDBJ whole genome shotgun (WGS) entry which is preliminary data.</text>
</comment>
<dbReference type="OrthoDB" id="454938at2"/>
<gene>
    <name evidence="2" type="ORF">NIES593_16375</name>
</gene>
<protein>
    <recommendedName>
        <fullName evidence="1">Chaperone protein CcmS domain-containing protein</fullName>
    </recommendedName>
</protein>
<dbReference type="EMBL" id="MRCB01000022">
    <property type="protein sequence ID" value="OKH21193.1"/>
    <property type="molecule type" value="Genomic_DNA"/>
</dbReference>
<name>A0A1U7HC86_9CYAN</name>
<evidence type="ECO:0000313" key="2">
    <source>
        <dbReference type="EMBL" id="OKH21193.1"/>
    </source>
</evidence>
<dbReference type="AlphaFoldDB" id="A0A1U7HC86"/>
<dbReference type="Pfam" id="PF26619">
    <property type="entry name" value="CcmS"/>
    <property type="match status" value="1"/>
</dbReference>
<dbReference type="Proteomes" id="UP000186868">
    <property type="component" value="Unassembled WGS sequence"/>
</dbReference>
<dbReference type="RefSeq" id="WP_073600611.1">
    <property type="nucleotide sequence ID" value="NZ_MRCB01000022.1"/>
</dbReference>
<accession>A0A1U7HC86</accession>
<keyword evidence="3" id="KW-1185">Reference proteome</keyword>
<evidence type="ECO:0000313" key="3">
    <source>
        <dbReference type="Proteomes" id="UP000186868"/>
    </source>
</evidence>
<sequence>MINFGNNPPIDEANRWRSALDEFVAENEQALAALAWGLLQEWGDSQDALGIDLKPTPHFVRCSRVAIERLNRQVNRKIQEILGVLDGYDPEAEVVAIAIGEGQLKLIYFQPEPSPPVCFEQIEGDLDTLIQQLEERMRDKF</sequence>
<proteinExistence type="predicted"/>
<feature type="domain" description="Chaperone protein CcmS" evidence="1">
    <location>
        <begin position="4"/>
        <end position="140"/>
    </location>
</feature>
<evidence type="ECO:0000259" key="1">
    <source>
        <dbReference type="Pfam" id="PF26619"/>
    </source>
</evidence>
<reference evidence="2 3" key="1">
    <citation type="submission" date="2016-11" db="EMBL/GenBank/DDBJ databases">
        <title>Draft Genome Sequences of Nine Cyanobacterial Strains from Diverse Habitats.</title>
        <authorList>
            <person name="Zhu T."/>
            <person name="Hou S."/>
            <person name="Lu X."/>
            <person name="Hess W.R."/>
        </authorList>
    </citation>
    <scope>NUCLEOTIDE SEQUENCE [LARGE SCALE GENOMIC DNA]</scope>
    <source>
        <strain evidence="2 3">NIES-593</strain>
    </source>
</reference>